<proteinExistence type="predicted"/>
<evidence type="ECO:0000313" key="3">
    <source>
        <dbReference type="EMBL" id="CAF4003095.1"/>
    </source>
</evidence>
<feature type="region of interest" description="Disordered" evidence="1">
    <location>
        <begin position="36"/>
        <end position="66"/>
    </location>
</feature>
<feature type="compositionally biased region" description="Basic and acidic residues" evidence="1">
    <location>
        <begin position="40"/>
        <end position="66"/>
    </location>
</feature>
<dbReference type="EMBL" id="CAJNOK010013830">
    <property type="protein sequence ID" value="CAF1192834.1"/>
    <property type="molecule type" value="Genomic_DNA"/>
</dbReference>
<dbReference type="EMBL" id="CAJOBA010035359">
    <property type="protein sequence ID" value="CAF4003095.1"/>
    <property type="molecule type" value="Genomic_DNA"/>
</dbReference>
<name>A0A8S2EJM1_9BILA</name>
<evidence type="ECO:0000256" key="1">
    <source>
        <dbReference type="SAM" id="MobiDB-lite"/>
    </source>
</evidence>
<protein>
    <submittedName>
        <fullName evidence="2">Uncharacterized protein</fullName>
    </submittedName>
</protein>
<gene>
    <name evidence="2" type="ORF">OVA965_LOCUS23590</name>
    <name evidence="3" type="ORF">TMI583_LOCUS24310</name>
</gene>
<dbReference type="AlphaFoldDB" id="A0A8S2EJM1"/>
<comment type="caution">
    <text evidence="2">The sequence shown here is derived from an EMBL/GenBank/DDBJ whole genome shotgun (WGS) entry which is preliminary data.</text>
</comment>
<reference evidence="2" key="1">
    <citation type="submission" date="2021-02" db="EMBL/GenBank/DDBJ databases">
        <authorList>
            <person name="Nowell W R."/>
        </authorList>
    </citation>
    <scope>NUCLEOTIDE SEQUENCE</scope>
</reference>
<dbReference type="Proteomes" id="UP000677228">
    <property type="component" value="Unassembled WGS sequence"/>
</dbReference>
<sequence length="66" mass="8083">MSNSRQFLLPSNYDEEKKVYNDDDIVRKRQYSMDDLFQQHSEHKEQNKSDIDKFYSDKLGQRAEHR</sequence>
<organism evidence="2 4">
    <name type="scientific">Didymodactylos carnosus</name>
    <dbReference type="NCBI Taxonomy" id="1234261"/>
    <lineage>
        <taxon>Eukaryota</taxon>
        <taxon>Metazoa</taxon>
        <taxon>Spiralia</taxon>
        <taxon>Gnathifera</taxon>
        <taxon>Rotifera</taxon>
        <taxon>Eurotatoria</taxon>
        <taxon>Bdelloidea</taxon>
        <taxon>Philodinida</taxon>
        <taxon>Philodinidae</taxon>
        <taxon>Didymodactylos</taxon>
    </lineage>
</organism>
<accession>A0A8S2EJM1</accession>
<evidence type="ECO:0000313" key="2">
    <source>
        <dbReference type="EMBL" id="CAF1192834.1"/>
    </source>
</evidence>
<evidence type="ECO:0000313" key="4">
    <source>
        <dbReference type="Proteomes" id="UP000677228"/>
    </source>
</evidence>
<dbReference type="Proteomes" id="UP000682733">
    <property type="component" value="Unassembled WGS sequence"/>
</dbReference>